<dbReference type="EMBL" id="CM042886">
    <property type="protein sequence ID" value="KAI4342862.1"/>
    <property type="molecule type" value="Genomic_DNA"/>
</dbReference>
<dbReference type="Proteomes" id="UP001057402">
    <property type="component" value="Chromosome 7"/>
</dbReference>
<accession>A0ACB9P2T0</accession>
<comment type="caution">
    <text evidence="1">The sequence shown here is derived from an EMBL/GenBank/DDBJ whole genome shotgun (WGS) entry which is preliminary data.</text>
</comment>
<evidence type="ECO:0000313" key="1">
    <source>
        <dbReference type="EMBL" id="KAI4342862.1"/>
    </source>
</evidence>
<organism evidence="1 2">
    <name type="scientific">Melastoma candidum</name>
    <dbReference type="NCBI Taxonomy" id="119954"/>
    <lineage>
        <taxon>Eukaryota</taxon>
        <taxon>Viridiplantae</taxon>
        <taxon>Streptophyta</taxon>
        <taxon>Embryophyta</taxon>
        <taxon>Tracheophyta</taxon>
        <taxon>Spermatophyta</taxon>
        <taxon>Magnoliopsida</taxon>
        <taxon>eudicotyledons</taxon>
        <taxon>Gunneridae</taxon>
        <taxon>Pentapetalae</taxon>
        <taxon>rosids</taxon>
        <taxon>malvids</taxon>
        <taxon>Myrtales</taxon>
        <taxon>Melastomataceae</taxon>
        <taxon>Melastomatoideae</taxon>
        <taxon>Melastomateae</taxon>
        <taxon>Melastoma</taxon>
    </lineage>
</organism>
<name>A0ACB9P2T0_9MYRT</name>
<protein>
    <submittedName>
        <fullName evidence="1">Uncharacterized protein</fullName>
    </submittedName>
</protein>
<gene>
    <name evidence="1" type="ORF">MLD38_027430</name>
</gene>
<reference evidence="2" key="1">
    <citation type="journal article" date="2023" name="Front. Plant Sci.">
        <title>Chromosomal-level genome assembly of Melastoma candidum provides insights into trichome evolution.</title>
        <authorList>
            <person name="Zhong Y."/>
            <person name="Wu W."/>
            <person name="Sun C."/>
            <person name="Zou P."/>
            <person name="Liu Y."/>
            <person name="Dai S."/>
            <person name="Zhou R."/>
        </authorList>
    </citation>
    <scope>NUCLEOTIDE SEQUENCE [LARGE SCALE GENOMIC DNA]</scope>
</reference>
<evidence type="ECO:0000313" key="2">
    <source>
        <dbReference type="Proteomes" id="UP001057402"/>
    </source>
</evidence>
<proteinExistence type="predicted"/>
<sequence length="133" mass="14534">MAEHKRKRSDLGMQPEEVRARASALREEMEGLLRYFREVMAEDLGLGSCGGATSQKGAIACFMEESDLPLSRLGEVIHARLKEGDWKGKGDLTVAAVKGVVVAVGQRVAYGIPNPDADVLEDESPSCLWCWEV</sequence>
<keyword evidence="2" id="KW-1185">Reference proteome</keyword>